<dbReference type="EMBL" id="LSBI01000002">
    <property type="protein sequence ID" value="OAQ92706.1"/>
    <property type="molecule type" value="Genomic_DNA"/>
</dbReference>
<protein>
    <submittedName>
        <fullName evidence="1">Uncharacterized protein</fullName>
    </submittedName>
</protein>
<dbReference type="Proteomes" id="UP000078340">
    <property type="component" value="Unassembled WGS sequence"/>
</dbReference>
<reference evidence="1 3" key="1">
    <citation type="submission" date="2016-01" db="EMBL/GenBank/DDBJ databases">
        <title>Biosynthesis of antibiotic leucinostatins and their inhibition on Phytophthora in bio-control Purpureocillium lilacinum.</title>
        <authorList>
            <person name="Wang G."/>
            <person name="Liu Z."/>
            <person name="Lin R."/>
            <person name="Li E."/>
            <person name="Mao Z."/>
            <person name="Ling J."/>
            <person name="Yin W."/>
            <person name="Xie B."/>
        </authorList>
    </citation>
    <scope>NUCLEOTIDE SEQUENCE [LARGE SCALE GENOMIC DNA]</scope>
    <source>
        <strain evidence="1">PLBJ-1</strain>
        <strain evidence="2">PLFJ-1</strain>
    </source>
</reference>
<accession>A0A179G2E7</accession>
<dbReference type="AlphaFoldDB" id="A0A179G2E7"/>
<evidence type="ECO:0000313" key="3">
    <source>
        <dbReference type="Proteomes" id="UP000078240"/>
    </source>
</evidence>
<proteinExistence type="predicted"/>
<sequence length="54" mass="5643">MCVVVCVVVFARSRCGVKAGGATQAQDVQENGVQLYTWDDVVASGSESCSADFV</sequence>
<evidence type="ECO:0000313" key="1">
    <source>
        <dbReference type="EMBL" id="OAQ71638.1"/>
    </source>
</evidence>
<organism evidence="1 3">
    <name type="scientific">Purpureocillium lilacinum</name>
    <name type="common">Paecilomyces lilacinus</name>
    <dbReference type="NCBI Taxonomy" id="33203"/>
    <lineage>
        <taxon>Eukaryota</taxon>
        <taxon>Fungi</taxon>
        <taxon>Dikarya</taxon>
        <taxon>Ascomycota</taxon>
        <taxon>Pezizomycotina</taxon>
        <taxon>Sordariomycetes</taxon>
        <taxon>Hypocreomycetidae</taxon>
        <taxon>Hypocreales</taxon>
        <taxon>Ophiocordycipitaceae</taxon>
        <taxon>Purpureocillium</taxon>
    </lineage>
</organism>
<dbReference type="Proteomes" id="UP000078240">
    <property type="component" value="Unassembled WGS sequence"/>
</dbReference>
<gene>
    <name evidence="1" type="ORF">VFPBJ_10417</name>
    <name evidence="2" type="ORF">VFPFJ_01867</name>
</gene>
<name>A0A179G2E7_PURLI</name>
<evidence type="ECO:0000313" key="2">
    <source>
        <dbReference type="EMBL" id="OAQ92706.1"/>
    </source>
</evidence>
<comment type="caution">
    <text evidence="1">The sequence shown here is derived from an EMBL/GenBank/DDBJ whole genome shotgun (WGS) entry which is preliminary data.</text>
</comment>
<dbReference type="EMBL" id="LSBH01000010">
    <property type="protein sequence ID" value="OAQ71638.1"/>
    <property type="molecule type" value="Genomic_DNA"/>
</dbReference>